<dbReference type="RefSeq" id="XP_004227988.1">
    <property type="nucleotide sequence ID" value="XM_004227940.1"/>
</dbReference>
<dbReference type="VEuPathDB" id="PlasmoDB:PCYB_005190"/>
<protein>
    <recommendedName>
        <fullName evidence="3">CYIR protein</fullName>
    </recommendedName>
</protein>
<dbReference type="EMBL" id="DF157794">
    <property type="protein sequence ID" value="GAB69770.1"/>
    <property type="molecule type" value="Genomic_DNA"/>
</dbReference>
<evidence type="ECO:0008006" key="3">
    <source>
        <dbReference type="Google" id="ProtNLM"/>
    </source>
</evidence>
<reference evidence="1 2" key="1">
    <citation type="journal article" date="2012" name="Nat. Genet.">
        <title>Plasmodium cynomolgi genome sequences provide insight into Plasmodium vivax and the monkey malaria clade.</title>
        <authorList>
            <person name="Tachibana S."/>
            <person name="Sullivan S.A."/>
            <person name="Kawai S."/>
            <person name="Nakamura S."/>
            <person name="Kim H.R."/>
            <person name="Goto N."/>
            <person name="Arisue N."/>
            <person name="Palacpac N.M.Q."/>
            <person name="Honma H."/>
            <person name="Yagi M."/>
            <person name="Tougan T."/>
            <person name="Katakai Y."/>
            <person name="Kaneko O."/>
            <person name="Mita T."/>
            <person name="Kita K."/>
            <person name="Yasutomi Y."/>
            <person name="Sutton P.L."/>
            <person name="Shakhbatyan R."/>
            <person name="Horii T."/>
            <person name="Yasunaga T."/>
            <person name="Barnwell J.W."/>
            <person name="Escalante A.A."/>
            <person name="Carlton J.M."/>
            <person name="Tanabe K."/>
        </authorList>
    </citation>
    <scope>NUCLEOTIDE SEQUENCE [LARGE SCALE GENOMIC DNA]</scope>
    <source>
        <strain evidence="1 2">B</strain>
    </source>
</reference>
<dbReference type="KEGG" id="pcy:PCYB_005190"/>
<gene>
    <name evidence="1" type="ORF">PCYB_005190</name>
</gene>
<proteinExistence type="predicted"/>
<accession>K6V354</accession>
<evidence type="ECO:0000313" key="2">
    <source>
        <dbReference type="Proteomes" id="UP000006319"/>
    </source>
</evidence>
<dbReference type="Proteomes" id="UP000006319">
    <property type="component" value="Unassembled WGS sequence"/>
</dbReference>
<sequence>MSDDTLDITKWEHEYPFLNTVWQTYKPLDEDVKDILSSSNINNVCDQIFTKNRYESNENNKKFCQKLVRNLGCYNFDYKYYYQHTDFCAILYYWVYKTKQEKNIDITLINEIFNNSFSKTCTYDRIAKCYYYSYYDEFEEPVNIIFWDIFQKHMDIIRDNLHNPHYSINANLLTYICKCVYIYKKCIKNIALINMVMRKREITRVTC</sequence>
<dbReference type="GeneID" id="14696312"/>
<evidence type="ECO:0000313" key="1">
    <source>
        <dbReference type="EMBL" id="GAB69770.1"/>
    </source>
</evidence>
<keyword evidence="2" id="KW-1185">Reference proteome</keyword>
<organism evidence="1 2">
    <name type="scientific">Plasmodium cynomolgi (strain B)</name>
    <dbReference type="NCBI Taxonomy" id="1120755"/>
    <lineage>
        <taxon>Eukaryota</taxon>
        <taxon>Sar</taxon>
        <taxon>Alveolata</taxon>
        <taxon>Apicomplexa</taxon>
        <taxon>Aconoidasida</taxon>
        <taxon>Haemosporida</taxon>
        <taxon>Plasmodiidae</taxon>
        <taxon>Plasmodium</taxon>
        <taxon>Plasmodium (Plasmodium)</taxon>
    </lineage>
</organism>
<dbReference type="OrthoDB" id="389114at2759"/>
<dbReference type="AlphaFoldDB" id="K6V354"/>
<dbReference type="PhylomeDB" id="K6V354"/>
<name>K6V354_PLACD</name>